<name>A0A923M6F1_9BURK</name>
<proteinExistence type="predicted"/>
<dbReference type="PANTHER" id="PTHR43078:SF6">
    <property type="entry name" value="UDP-GLUCURONIC ACID DECARBOXYLASE 1"/>
    <property type="match status" value="1"/>
</dbReference>
<evidence type="ECO:0000313" key="6">
    <source>
        <dbReference type="EMBL" id="MBC5763631.1"/>
    </source>
</evidence>
<dbReference type="GO" id="GO:0005737">
    <property type="term" value="C:cytoplasm"/>
    <property type="evidence" value="ECO:0007669"/>
    <property type="project" value="TreeGrafter"/>
</dbReference>
<sequence length="368" mass="40974">MTQRTTPAAQVLETDLEEIRTHARGSLDRLAGMRVLMTGGAGFLGYEMLHVLATIGEGDGRAPVQLTVYDNMLRGRKAWLEQLGARPHVQVVNHDITKPLPADAPAFDYIVHAASIASPIFYRQYPIETIDANVNGVRHLLDHMRARQEKNPVRGMLFFSSSEIYGDPDPSSIPTKEDYRGLVSCTGPRACYDESKRLGETLCVNFARQYGCHVTIARPFNNYGPGLSIHDRRLLPDVARDIFEGRDIVQLSDGTATRTFCYIADAVSGYLKVLTHGEAGEPYNIGTERPEISVRDFVNKAAAIGAEQHGWRGNVVQQSSDDRHYLTDNPNRRCPDIGKARTRLGYEPYVGLDEGLKRALAWYSGNRE</sequence>
<keyword evidence="4" id="KW-0456">Lyase</keyword>
<dbReference type="PANTHER" id="PTHR43078">
    <property type="entry name" value="UDP-GLUCURONIC ACID DECARBOXYLASE-RELATED"/>
    <property type="match status" value="1"/>
</dbReference>
<comment type="caution">
    <text evidence="6">The sequence shown here is derived from an EMBL/GenBank/DDBJ whole genome shotgun (WGS) entry which is preliminary data.</text>
</comment>
<protein>
    <submittedName>
        <fullName evidence="6">NAD-dependent epimerase/dehydratase family protein</fullName>
    </submittedName>
</protein>
<dbReference type="GO" id="GO:0070403">
    <property type="term" value="F:NAD+ binding"/>
    <property type="evidence" value="ECO:0007669"/>
    <property type="project" value="InterPro"/>
</dbReference>
<gene>
    <name evidence="6" type="ORF">H8R02_04170</name>
</gene>
<dbReference type="GO" id="GO:0048040">
    <property type="term" value="F:UDP-glucuronate decarboxylase activity"/>
    <property type="evidence" value="ECO:0007669"/>
    <property type="project" value="TreeGrafter"/>
</dbReference>
<evidence type="ECO:0000256" key="2">
    <source>
        <dbReference type="ARBA" id="ARBA00022793"/>
    </source>
</evidence>
<dbReference type="InterPro" id="IPR001509">
    <property type="entry name" value="Epimerase_deHydtase"/>
</dbReference>
<organism evidence="6 7">
    <name type="scientific">Ramlibacter albus</name>
    <dbReference type="NCBI Taxonomy" id="2079448"/>
    <lineage>
        <taxon>Bacteria</taxon>
        <taxon>Pseudomonadati</taxon>
        <taxon>Pseudomonadota</taxon>
        <taxon>Betaproteobacteria</taxon>
        <taxon>Burkholderiales</taxon>
        <taxon>Comamonadaceae</taxon>
        <taxon>Ramlibacter</taxon>
    </lineage>
</organism>
<keyword evidence="3" id="KW-0520">NAD</keyword>
<dbReference type="InterPro" id="IPR036291">
    <property type="entry name" value="NAD(P)-bd_dom_sf"/>
</dbReference>
<dbReference type="EMBL" id="JACORU010000001">
    <property type="protein sequence ID" value="MBC5763631.1"/>
    <property type="molecule type" value="Genomic_DNA"/>
</dbReference>
<keyword evidence="2" id="KW-0210">Decarboxylase</keyword>
<evidence type="ECO:0000256" key="3">
    <source>
        <dbReference type="ARBA" id="ARBA00023027"/>
    </source>
</evidence>
<dbReference type="Pfam" id="PF01370">
    <property type="entry name" value="Epimerase"/>
    <property type="match status" value="1"/>
</dbReference>
<dbReference type="InterPro" id="IPR044516">
    <property type="entry name" value="UXS-like"/>
</dbReference>
<evidence type="ECO:0000256" key="1">
    <source>
        <dbReference type="ARBA" id="ARBA00001911"/>
    </source>
</evidence>
<evidence type="ECO:0000259" key="5">
    <source>
        <dbReference type="Pfam" id="PF01370"/>
    </source>
</evidence>
<feature type="domain" description="NAD-dependent epimerase/dehydratase" evidence="5">
    <location>
        <begin position="35"/>
        <end position="286"/>
    </location>
</feature>
<dbReference type="GO" id="GO:0042732">
    <property type="term" value="P:D-xylose metabolic process"/>
    <property type="evidence" value="ECO:0007669"/>
    <property type="project" value="InterPro"/>
</dbReference>
<dbReference type="AlphaFoldDB" id="A0A923M6F1"/>
<dbReference type="Proteomes" id="UP000596827">
    <property type="component" value="Unassembled WGS sequence"/>
</dbReference>
<dbReference type="SUPFAM" id="SSF51735">
    <property type="entry name" value="NAD(P)-binding Rossmann-fold domains"/>
    <property type="match status" value="1"/>
</dbReference>
<comment type="cofactor">
    <cofactor evidence="1">
        <name>NAD(+)</name>
        <dbReference type="ChEBI" id="CHEBI:57540"/>
    </cofactor>
</comment>
<keyword evidence="7" id="KW-1185">Reference proteome</keyword>
<dbReference type="Gene3D" id="3.40.50.720">
    <property type="entry name" value="NAD(P)-binding Rossmann-like Domain"/>
    <property type="match status" value="1"/>
</dbReference>
<accession>A0A923M6F1</accession>
<dbReference type="RefSeq" id="WP_187080070.1">
    <property type="nucleotide sequence ID" value="NZ_JACORU010000001.1"/>
</dbReference>
<evidence type="ECO:0000313" key="7">
    <source>
        <dbReference type="Proteomes" id="UP000596827"/>
    </source>
</evidence>
<reference evidence="6" key="1">
    <citation type="submission" date="2020-08" db="EMBL/GenBank/DDBJ databases">
        <title>Ramlibacter sp. GTP1 16S ribosomal RNA gene genome sequencing and assembly.</title>
        <authorList>
            <person name="Kang M."/>
        </authorList>
    </citation>
    <scope>NUCLEOTIDE SEQUENCE</scope>
    <source>
        <strain evidence="6">GTP1</strain>
    </source>
</reference>
<evidence type="ECO:0000256" key="4">
    <source>
        <dbReference type="ARBA" id="ARBA00023239"/>
    </source>
</evidence>